<sequence length="349" mass="39181">MKSIKHIDPKSIIIRMPNWIGDFVMATPILSDVRSSFPKASITAMCRIGVCQLLETDPDINEIFCFSKASGFNRRDNHRDLMEKIRQGKYDLGILLTNSFSSSWWFYRGHVSYRIGYGGNFRSFLLTHPIHPPSQLKKQHLVKTYKMLLSVLGIPVSKTNPRLYLANQEIKAAQELVKQQGVQEGDILIGINPAATYGSAKCWFPERFVEVAHKLLQNEKIHLVFFGDLESVSLIKSICRTLPPRAINLAGLTSLRELASLISLCRAFLSNDSGPMHIADALGVPVVALFGSTNEIVTGPFSQGRVIHKHVTCSPCYKRTCPIDFRCMKAIEVEEVYQQVLQALFSQPS</sequence>
<evidence type="ECO:0000256" key="5">
    <source>
        <dbReference type="ARBA" id="ARBA00047503"/>
    </source>
</evidence>
<gene>
    <name evidence="6" type="ORF">RHABOEDO_000228</name>
</gene>
<reference evidence="6 7" key="1">
    <citation type="journal article" date="2022" name="bioRxiv">
        <title>Ecology and evolution of chlamydial symbionts of arthropods.</title>
        <authorList>
            <person name="Halter T."/>
            <person name="Koestlbacher S."/>
            <person name="Collingro A."/>
            <person name="Sixt B.S."/>
            <person name="Toenshoff E.R."/>
            <person name="Hendrickx F."/>
            <person name="Kostanjsek R."/>
            <person name="Horn M."/>
        </authorList>
    </citation>
    <scope>NUCLEOTIDE SEQUENCE [LARGE SCALE GENOMIC DNA]</scope>
    <source>
        <strain evidence="6">W744xW776</strain>
    </source>
</reference>
<proteinExistence type="inferred from homology"/>
<dbReference type="PANTHER" id="PTHR30160">
    <property type="entry name" value="TETRAACYLDISACCHARIDE 4'-KINASE-RELATED"/>
    <property type="match status" value="1"/>
</dbReference>
<dbReference type="CDD" id="cd03789">
    <property type="entry name" value="GT9_LPS_heptosyltransferase"/>
    <property type="match status" value="1"/>
</dbReference>
<dbReference type="InterPro" id="IPR051199">
    <property type="entry name" value="LPS_LOS_Heptosyltrfase"/>
</dbReference>
<dbReference type="Proteomes" id="UP000826014">
    <property type="component" value="Chromosome"/>
</dbReference>
<dbReference type="InterPro" id="IPR011910">
    <property type="entry name" value="RfaF"/>
</dbReference>
<name>A0ABX8UYX1_9BACT</name>
<dbReference type="SUPFAM" id="SSF53756">
    <property type="entry name" value="UDP-Glycosyltransferase/glycogen phosphorylase"/>
    <property type="match status" value="1"/>
</dbReference>
<evidence type="ECO:0000256" key="1">
    <source>
        <dbReference type="ARBA" id="ARBA00022676"/>
    </source>
</evidence>
<dbReference type="NCBIfam" id="TIGR02195">
    <property type="entry name" value="heptsyl_trn_II"/>
    <property type="match status" value="1"/>
</dbReference>
<accession>A0ABX8UYX1</accession>
<evidence type="ECO:0000313" key="7">
    <source>
        <dbReference type="Proteomes" id="UP000826014"/>
    </source>
</evidence>
<evidence type="ECO:0000256" key="4">
    <source>
        <dbReference type="ARBA" id="ARBA00044042"/>
    </source>
</evidence>
<dbReference type="GO" id="GO:0016740">
    <property type="term" value="F:transferase activity"/>
    <property type="evidence" value="ECO:0007669"/>
    <property type="project" value="UniProtKB-KW"/>
</dbReference>
<dbReference type="PANTHER" id="PTHR30160:SF7">
    <property type="entry name" value="ADP-HEPTOSE--LPS HEPTOSYLTRANSFERASE 2"/>
    <property type="match status" value="1"/>
</dbReference>
<keyword evidence="2 6" id="KW-0808">Transferase</keyword>
<dbReference type="EC" id="2.4.99.24" evidence="4"/>
<dbReference type="Gene3D" id="3.40.50.2000">
    <property type="entry name" value="Glycogen Phosphorylase B"/>
    <property type="match status" value="2"/>
</dbReference>
<comment type="similarity">
    <text evidence="3">Belongs to the glycosyltransferase 9 family.</text>
</comment>
<organism evidence="6 7">
    <name type="scientific">Candidatus Rhabdochlamydia oedothoracis</name>
    <dbReference type="NCBI Taxonomy" id="2720720"/>
    <lineage>
        <taxon>Bacteria</taxon>
        <taxon>Pseudomonadati</taxon>
        <taxon>Chlamydiota</taxon>
        <taxon>Chlamydiia</taxon>
        <taxon>Parachlamydiales</taxon>
        <taxon>Candidatus Rhabdochlamydiaceae</taxon>
        <taxon>Candidatus Rhabdochlamydia</taxon>
    </lineage>
</organism>
<dbReference type="Pfam" id="PF01075">
    <property type="entry name" value="Glyco_transf_9"/>
    <property type="match status" value="1"/>
</dbReference>
<dbReference type="InterPro" id="IPR002201">
    <property type="entry name" value="Glyco_trans_9"/>
</dbReference>
<comment type="catalytic activity">
    <reaction evidence="5">
        <text>an L-alpha-D-Hep-(1-&gt;5)-[alpha-Kdo-(2-&gt;4)]-alpha-Kdo-(2-&gt;6)-lipid A + ADP-L-glycero-beta-D-manno-heptose = an L-alpha-D-Hep-(1-&gt;3)-L-alpha-D-Hep-(1-&gt;5)-[alpha-Kdo-(2-&gt;4)]-alpha-Kdo-(2-&gt;6)-lipid A + ADP + H(+)</text>
        <dbReference type="Rhea" id="RHEA:74071"/>
        <dbReference type="ChEBI" id="CHEBI:15378"/>
        <dbReference type="ChEBI" id="CHEBI:61506"/>
        <dbReference type="ChEBI" id="CHEBI:193068"/>
        <dbReference type="ChEBI" id="CHEBI:193069"/>
        <dbReference type="ChEBI" id="CHEBI:456216"/>
        <dbReference type="EC" id="2.4.99.24"/>
    </reaction>
</comment>
<keyword evidence="7" id="KW-1185">Reference proteome</keyword>
<keyword evidence="1" id="KW-0328">Glycosyltransferase</keyword>
<evidence type="ECO:0000256" key="2">
    <source>
        <dbReference type="ARBA" id="ARBA00022679"/>
    </source>
</evidence>
<evidence type="ECO:0000256" key="3">
    <source>
        <dbReference type="ARBA" id="ARBA00043995"/>
    </source>
</evidence>
<dbReference type="RefSeq" id="WP_215217088.1">
    <property type="nucleotide sequence ID" value="NZ_CP075587.1"/>
</dbReference>
<evidence type="ECO:0000313" key="6">
    <source>
        <dbReference type="EMBL" id="QYF48126.1"/>
    </source>
</evidence>
<protein>
    <recommendedName>
        <fullName evidence="4">lipopolysaccharide heptosyltransferase II</fullName>
        <ecNumber evidence="4">2.4.99.24</ecNumber>
    </recommendedName>
</protein>
<dbReference type="EMBL" id="CP075587">
    <property type="protein sequence ID" value="QYF48126.1"/>
    <property type="molecule type" value="Genomic_DNA"/>
</dbReference>